<dbReference type="EMBL" id="OV696702">
    <property type="protein sequence ID" value="CAH1248743.1"/>
    <property type="molecule type" value="Genomic_DNA"/>
</dbReference>
<dbReference type="AlphaFoldDB" id="A0A8J9Z6L6"/>
<dbReference type="Proteomes" id="UP000838412">
    <property type="component" value="Chromosome 17"/>
</dbReference>
<proteinExistence type="predicted"/>
<reference evidence="1" key="1">
    <citation type="submission" date="2022-01" db="EMBL/GenBank/DDBJ databases">
        <authorList>
            <person name="Braso-Vives M."/>
        </authorList>
    </citation>
    <scope>NUCLEOTIDE SEQUENCE</scope>
</reference>
<organism evidence="1 2">
    <name type="scientific">Branchiostoma lanceolatum</name>
    <name type="common">Common lancelet</name>
    <name type="synonym">Amphioxus lanceolatum</name>
    <dbReference type="NCBI Taxonomy" id="7740"/>
    <lineage>
        <taxon>Eukaryota</taxon>
        <taxon>Metazoa</taxon>
        <taxon>Chordata</taxon>
        <taxon>Cephalochordata</taxon>
        <taxon>Leptocardii</taxon>
        <taxon>Amphioxiformes</taxon>
        <taxon>Branchiostomatidae</taxon>
        <taxon>Branchiostoma</taxon>
    </lineage>
</organism>
<name>A0A8J9Z6L6_BRALA</name>
<gene>
    <name evidence="1" type="primary">Hypp8370</name>
    <name evidence="1" type="ORF">BLAG_LOCUS10048</name>
</gene>
<evidence type="ECO:0000313" key="2">
    <source>
        <dbReference type="Proteomes" id="UP000838412"/>
    </source>
</evidence>
<sequence>MLSFIHGDLDGAILGATETICAFATPHQVDKFIVDYKKGKYLQGKFNTLTKKFESTDGSMNQAIALKYRGFLSRRKYDVQCRTISSVFDPTQQVWLPRSVRVDGVDVQAMRQLSHYKLDMFVKSIDFGSLYHLPRELGVTSVEETDTVMADLWQQHTEEMALLEGSTFTINVSKHNMVVVGGSIGETWQPWTAESRLRDAEKDLQTLGLGLKSVAKDLQEQFNNEATRHNKCLTRLIVSVGRGLRMAVHLQPTLLHTHPPHMLTYPPHMLTYPPQVMIVNRYESSLLAEHG</sequence>
<accession>A0A8J9Z6L6</accession>
<protein>
    <submittedName>
        <fullName evidence="1">Hypp8370 protein</fullName>
    </submittedName>
</protein>
<dbReference type="OrthoDB" id="5987636at2759"/>
<keyword evidence="2" id="KW-1185">Reference proteome</keyword>
<evidence type="ECO:0000313" key="1">
    <source>
        <dbReference type="EMBL" id="CAH1248743.1"/>
    </source>
</evidence>